<dbReference type="RefSeq" id="WP_377091187.1">
    <property type="nucleotide sequence ID" value="NZ_JBHSJL010000014.1"/>
</dbReference>
<feature type="domain" description="STAS" evidence="6">
    <location>
        <begin position="475"/>
        <end position="596"/>
    </location>
</feature>
<keyword evidence="3 5" id="KW-1133">Transmembrane helix</keyword>
<evidence type="ECO:0000256" key="4">
    <source>
        <dbReference type="ARBA" id="ARBA00023136"/>
    </source>
</evidence>
<dbReference type="Pfam" id="PF00916">
    <property type="entry name" value="Sulfate_transp"/>
    <property type="match status" value="1"/>
</dbReference>
<dbReference type="PANTHER" id="PTHR11814">
    <property type="entry name" value="SULFATE TRANSPORTER"/>
    <property type="match status" value="1"/>
</dbReference>
<dbReference type="InterPro" id="IPR011547">
    <property type="entry name" value="SLC26A/SulP_dom"/>
</dbReference>
<dbReference type="InterPro" id="IPR036513">
    <property type="entry name" value="STAS_dom_sf"/>
</dbReference>
<evidence type="ECO:0000256" key="5">
    <source>
        <dbReference type="SAM" id="Phobius"/>
    </source>
</evidence>
<evidence type="ECO:0000256" key="2">
    <source>
        <dbReference type="ARBA" id="ARBA00022692"/>
    </source>
</evidence>
<feature type="transmembrane region" description="Helical" evidence="5">
    <location>
        <begin position="278"/>
        <end position="297"/>
    </location>
</feature>
<feature type="transmembrane region" description="Helical" evidence="5">
    <location>
        <begin position="202"/>
        <end position="221"/>
    </location>
</feature>
<evidence type="ECO:0000256" key="3">
    <source>
        <dbReference type="ARBA" id="ARBA00022989"/>
    </source>
</evidence>
<protein>
    <submittedName>
        <fullName evidence="7">SulP family inorganic anion transporter</fullName>
    </submittedName>
</protein>
<organism evidence="7 8">
    <name type="scientific">Rubritalea tangerina</name>
    <dbReference type="NCBI Taxonomy" id="430798"/>
    <lineage>
        <taxon>Bacteria</taxon>
        <taxon>Pseudomonadati</taxon>
        <taxon>Verrucomicrobiota</taxon>
        <taxon>Verrucomicrobiia</taxon>
        <taxon>Verrucomicrobiales</taxon>
        <taxon>Rubritaleaceae</taxon>
        <taxon>Rubritalea</taxon>
    </lineage>
</organism>
<accession>A0ABW4Z6E7</accession>
<feature type="transmembrane region" description="Helical" evidence="5">
    <location>
        <begin position="228"/>
        <end position="249"/>
    </location>
</feature>
<feature type="transmembrane region" description="Helical" evidence="5">
    <location>
        <begin position="414"/>
        <end position="444"/>
    </location>
</feature>
<gene>
    <name evidence="7" type="ORF">ACFSW8_00890</name>
</gene>
<evidence type="ECO:0000313" key="8">
    <source>
        <dbReference type="Proteomes" id="UP001597389"/>
    </source>
</evidence>
<dbReference type="InterPro" id="IPR001902">
    <property type="entry name" value="SLC26A/SulP_fam"/>
</dbReference>
<proteinExistence type="predicted"/>
<dbReference type="EMBL" id="JBHUJB010000005">
    <property type="protein sequence ID" value="MFD2157448.1"/>
    <property type="molecule type" value="Genomic_DNA"/>
</dbReference>
<keyword evidence="8" id="KW-1185">Reference proteome</keyword>
<feature type="transmembrane region" description="Helical" evidence="5">
    <location>
        <begin position="383"/>
        <end position="402"/>
    </location>
</feature>
<keyword evidence="4 5" id="KW-0472">Membrane</keyword>
<evidence type="ECO:0000313" key="7">
    <source>
        <dbReference type="EMBL" id="MFD2157448.1"/>
    </source>
</evidence>
<dbReference type="Pfam" id="PF01740">
    <property type="entry name" value="STAS"/>
    <property type="match status" value="1"/>
</dbReference>
<comment type="subcellular location">
    <subcellularLocation>
        <location evidence="1">Membrane</location>
        <topology evidence="1">Multi-pass membrane protein</topology>
    </subcellularLocation>
</comment>
<keyword evidence="2 5" id="KW-0812">Transmembrane</keyword>
<feature type="transmembrane region" description="Helical" evidence="5">
    <location>
        <begin position="122"/>
        <end position="141"/>
    </location>
</feature>
<dbReference type="CDD" id="cd07042">
    <property type="entry name" value="STAS_SulP_like_sulfate_transporter"/>
    <property type="match status" value="1"/>
</dbReference>
<dbReference type="PROSITE" id="PS50801">
    <property type="entry name" value="STAS"/>
    <property type="match status" value="1"/>
</dbReference>
<feature type="transmembrane region" description="Helical" evidence="5">
    <location>
        <begin position="70"/>
        <end position="87"/>
    </location>
</feature>
<evidence type="ECO:0000256" key="1">
    <source>
        <dbReference type="ARBA" id="ARBA00004141"/>
    </source>
</evidence>
<sequence length="618" mass="67544">MAKHKHPIRNLWRNVSKFFHENALDPFPIRHCLGDLKPKGIAADAKAALNVALLSLPQGMAYAAIAELPIFYGIVCSIIAAFIAPIFASSRFTILGPTNATAFMVFSFFVSHPEINLESKMLMMPLLVFMVGALSVAGAFFKVADLLQYVSRSVLVGYITGAAILIVTNQLKHLLGIAEPMSEVGAKTFFSIVQATANLNHLYQWEPFLMGVGTLILYLVLQRKLPVLPNFAICLTLVTIVSTLLRYFLPEQMAPITTFTSFQSFDLSPSVPTLDFDLISSLFGVAFAIAFLASLENTVMGKSLGSRSGERPDVNQDMLAVGMANLGSSLLAPMPASGSLTRSALNFESGAKSRFASIYNALLCLVGFWALIQLPIVENIPKAALSGLVIGIACSLIKWHNIRICLRTTHDDALVVLTTFGATLITRLDYAIFTGVALSITLFLRKASKPHLIEYEVSDEGDLRELDAKKGRPNPAISIVHVEGDLFFGAADLFRTQVQRTAADPNLKVIILRLKNARHLDATSVIALESLVRHMREQGRFVLISGATREVYKVLKLSGALDTIQDGCDRSEGETNVFIYSPSNPNLSTRDALIRAQELLGTKKADIKIFYDPAHKNK</sequence>
<feature type="transmembrane region" description="Helical" evidence="5">
    <location>
        <begin position="153"/>
        <end position="171"/>
    </location>
</feature>
<evidence type="ECO:0000259" key="6">
    <source>
        <dbReference type="PROSITE" id="PS50801"/>
    </source>
</evidence>
<comment type="caution">
    <text evidence="7">The sequence shown here is derived from an EMBL/GenBank/DDBJ whole genome shotgun (WGS) entry which is preliminary data.</text>
</comment>
<name>A0ABW4Z6E7_9BACT</name>
<dbReference type="Proteomes" id="UP001597389">
    <property type="component" value="Unassembled WGS sequence"/>
</dbReference>
<dbReference type="InterPro" id="IPR002645">
    <property type="entry name" value="STAS_dom"/>
</dbReference>
<feature type="transmembrane region" description="Helical" evidence="5">
    <location>
        <begin position="356"/>
        <end position="376"/>
    </location>
</feature>
<dbReference type="SUPFAM" id="SSF52091">
    <property type="entry name" value="SpoIIaa-like"/>
    <property type="match status" value="1"/>
</dbReference>
<reference evidence="8" key="1">
    <citation type="journal article" date="2019" name="Int. J. Syst. Evol. Microbiol.">
        <title>The Global Catalogue of Microorganisms (GCM) 10K type strain sequencing project: providing services to taxonomists for standard genome sequencing and annotation.</title>
        <authorList>
            <consortium name="The Broad Institute Genomics Platform"/>
            <consortium name="The Broad Institute Genome Sequencing Center for Infectious Disease"/>
            <person name="Wu L."/>
            <person name="Ma J."/>
        </authorList>
    </citation>
    <scope>NUCLEOTIDE SEQUENCE [LARGE SCALE GENOMIC DNA]</scope>
    <source>
        <strain evidence="8">CCUG 57942</strain>
    </source>
</reference>
<dbReference type="Gene3D" id="3.30.750.24">
    <property type="entry name" value="STAS domain"/>
    <property type="match status" value="1"/>
</dbReference>